<keyword evidence="4" id="KW-0735">Signal-anchor</keyword>
<keyword evidence="11" id="KW-1185">Reference proteome</keyword>
<keyword evidence="3 7" id="KW-0812">Transmembrane</keyword>
<dbReference type="EMBL" id="JAWXYG010000008">
    <property type="protein sequence ID" value="KAK4264764.1"/>
    <property type="molecule type" value="Genomic_DNA"/>
</dbReference>
<dbReference type="AlphaFoldDB" id="A0AAE1JAV7"/>
<dbReference type="PANTHER" id="PTHR32285">
    <property type="entry name" value="PROTEIN TRICHOME BIREFRINGENCE-LIKE 9-RELATED"/>
    <property type="match status" value="1"/>
</dbReference>
<dbReference type="PANTHER" id="PTHR32285:SF34">
    <property type="entry name" value="PROTEIN TRICHOME BEREFRINGENCE-LIKE 7"/>
    <property type="match status" value="1"/>
</dbReference>
<dbReference type="GO" id="GO:0016413">
    <property type="term" value="F:O-acetyltransferase activity"/>
    <property type="evidence" value="ECO:0007669"/>
    <property type="project" value="InterPro"/>
</dbReference>
<evidence type="ECO:0000256" key="3">
    <source>
        <dbReference type="ARBA" id="ARBA00022692"/>
    </source>
</evidence>
<gene>
    <name evidence="10" type="ORF">QN277_025895</name>
</gene>
<evidence type="ECO:0000259" key="9">
    <source>
        <dbReference type="Pfam" id="PF14416"/>
    </source>
</evidence>
<comment type="subcellular location">
    <subcellularLocation>
        <location evidence="1">Membrane</location>
        <topology evidence="1">Single-pass membrane protein</topology>
    </subcellularLocation>
</comment>
<reference evidence="10" key="1">
    <citation type="submission" date="2023-10" db="EMBL/GenBank/DDBJ databases">
        <title>Chromosome-level genome of the transformable northern wattle, Acacia crassicarpa.</title>
        <authorList>
            <person name="Massaro I."/>
            <person name="Sinha N.R."/>
            <person name="Poethig S."/>
            <person name="Leichty A.R."/>
        </authorList>
    </citation>
    <scope>NUCLEOTIDE SEQUENCE</scope>
    <source>
        <strain evidence="10">Acra3RX</strain>
        <tissue evidence="10">Leaf</tissue>
    </source>
</reference>
<keyword evidence="6 7" id="KW-0472">Membrane</keyword>
<feature type="transmembrane region" description="Helical" evidence="7">
    <location>
        <begin position="40"/>
        <end position="65"/>
    </location>
</feature>
<comment type="similarity">
    <text evidence="2">Belongs to the PC-esterase family. TBL subfamily.</text>
</comment>
<name>A0AAE1JAV7_9FABA</name>
<dbReference type="Pfam" id="PF13839">
    <property type="entry name" value="PC-Esterase"/>
    <property type="match status" value="1"/>
</dbReference>
<evidence type="ECO:0000313" key="10">
    <source>
        <dbReference type="EMBL" id="KAK4264764.1"/>
    </source>
</evidence>
<dbReference type="InterPro" id="IPR029962">
    <property type="entry name" value="TBL"/>
</dbReference>
<proteinExistence type="inferred from homology"/>
<dbReference type="Proteomes" id="UP001293593">
    <property type="component" value="Unassembled WGS sequence"/>
</dbReference>
<dbReference type="Pfam" id="PF14416">
    <property type="entry name" value="PMR5N"/>
    <property type="match status" value="1"/>
</dbReference>
<evidence type="ECO:0000256" key="1">
    <source>
        <dbReference type="ARBA" id="ARBA00004167"/>
    </source>
</evidence>
<dbReference type="InterPro" id="IPR025846">
    <property type="entry name" value="TBL_N"/>
</dbReference>
<sequence>MSVLNRSISINTTKALNRTSFGVASPKANRFRRLWLSQWLHFHVLVIIGSLISFFVAIGGGYLYLLPNLNRTIFHGQQVSDSNRSLKSCDVYQGRWVQVPPYPWYNASECPFAERGFNCIANGRKDMSYLNWRWKPNDCDIPRFDVSKVLEMFRGKRIVFVGDSMSRTQWESLICMLMAGVRDKNSVYEVNQNKISKTIRFLGVRFSSFNLTIEYFRSVFLVQPGPVPKHAPKRVKSTLRLDRLDDISDRWADSDVLIFNTGHWWVPSKLFDAGCYFQVGRSLKIGMSIPVAFRTALGTWASWIERKINKNRTRVFFRTYEPSHWSDQQPQWTCTVTQYPMVETDGRDQSLFSDIILEVLKNVRVPINVLHVTSLAAFRSDAHVGNWSDNPSIQDCSHWCLPGVPDTWNEIILSQLSADFQQMESQS</sequence>
<accession>A0AAE1JAV7</accession>
<evidence type="ECO:0000256" key="2">
    <source>
        <dbReference type="ARBA" id="ARBA00007727"/>
    </source>
</evidence>
<dbReference type="InterPro" id="IPR026057">
    <property type="entry name" value="TBL_C"/>
</dbReference>
<protein>
    <recommendedName>
        <fullName evidence="12">Trichome birefringence-like N-terminal domain-containing protein</fullName>
    </recommendedName>
</protein>
<evidence type="ECO:0008006" key="12">
    <source>
        <dbReference type="Google" id="ProtNLM"/>
    </source>
</evidence>
<evidence type="ECO:0000256" key="6">
    <source>
        <dbReference type="ARBA" id="ARBA00023136"/>
    </source>
</evidence>
<evidence type="ECO:0000256" key="7">
    <source>
        <dbReference type="SAM" id="Phobius"/>
    </source>
</evidence>
<feature type="domain" description="Trichome birefringence-like C-terminal" evidence="8">
    <location>
        <begin position="141"/>
        <end position="414"/>
    </location>
</feature>
<evidence type="ECO:0000256" key="4">
    <source>
        <dbReference type="ARBA" id="ARBA00022968"/>
    </source>
</evidence>
<evidence type="ECO:0000259" key="8">
    <source>
        <dbReference type="Pfam" id="PF13839"/>
    </source>
</evidence>
<evidence type="ECO:0000313" key="11">
    <source>
        <dbReference type="Proteomes" id="UP001293593"/>
    </source>
</evidence>
<comment type="caution">
    <text evidence="10">The sequence shown here is derived from an EMBL/GenBank/DDBJ whole genome shotgun (WGS) entry which is preliminary data.</text>
</comment>
<keyword evidence="5 7" id="KW-1133">Transmembrane helix</keyword>
<organism evidence="10 11">
    <name type="scientific">Acacia crassicarpa</name>
    <name type="common">northern wattle</name>
    <dbReference type="NCBI Taxonomy" id="499986"/>
    <lineage>
        <taxon>Eukaryota</taxon>
        <taxon>Viridiplantae</taxon>
        <taxon>Streptophyta</taxon>
        <taxon>Embryophyta</taxon>
        <taxon>Tracheophyta</taxon>
        <taxon>Spermatophyta</taxon>
        <taxon>Magnoliopsida</taxon>
        <taxon>eudicotyledons</taxon>
        <taxon>Gunneridae</taxon>
        <taxon>Pentapetalae</taxon>
        <taxon>rosids</taxon>
        <taxon>fabids</taxon>
        <taxon>Fabales</taxon>
        <taxon>Fabaceae</taxon>
        <taxon>Caesalpinioideae</taxon>
        <taxon>mimosoid clade</taxon>
        <taxon>Acacieae</taxon>
        <taxon>Acacia</taxon>
    </lineage>
</organism>
<dbReference type="GO" id="GO:0016020">
    <property type="term" value="C:membrane"/>
    <property type="evidence" value="ECO:0007669"/>
    <property type="project" value="UniProtKB-SubCell"/>
</dbReference>
<evidence type="ECO:0000256" key="5">
    <source>
        <dbReference type="ARBA" id="ARBA00022989"/>
    </source>
</evidence>
<feature type="domain" description="Trichome birefringence-like N-terminal" evidence="9">
    <location>
        <begin position="87"/>
        <end position="140"/>
    </location>
</feature>
<dbReference type="GO" id="GO:0005794">
    <property type="term" value="C:Golgi apparatus"/>
    <property type="evidence" value="ECO:0007669"/>
    <property type="project" value="TreeGrafter"/>
</dbReference>